<proteinExistence type="predicted"/>
<feature type="region of interest" description="Disordered" evidence="2">
    <location>
        <begin position="149"/>
        <end position="171"/>
    </location>
</feature>
<feature type="non-terminal residue" evidence="3">
    <location>
        <position position="1"/>
    </location>
</feature>
<gene>
    <name evidence="3" type="ORF">LCGC14_2861680</name>
</gene>
<reference evidence="3" key="1">
    <citation type="journal article" date="2015" name="Nature">
        <title>Complex archaea that bridge the gap between prokaryotes and eukaryotes.</title>
        <authorList>
            <person name="Spang A."/>
            <person name="Saw J.H."/>
            <person name="Jorgensen S.L."/>
            <person name="Zaremba-Niedzwiedzka K."/>
            <person name="Martijn J."/>
            <person name="Lind A.E."/>
            <person name="van Eijk R."/>
            <person name="Schleper C."/>
            <person name="Guy L."/>
            <person name="Ettema T.J."/>
        </authorList>
    </citation>
    <scope>NUCLEOTIDE SEQUENCE</scope>
</reference>
<evidence type="ECO:0000256" key="2">
    <source>
        <dbReference type="SAM" id="MobiDB-lite"/>
    </source>
</evidence>
<comment type="caution">
    <text evidence="3">The sequence shown here is derived from an EMBL/GenBank/DDBJ whole genome shotgun (WGS) entry which is preliminary data.</text>
</comment>
<evidence type="ECO:0000313" key="3">
    <source>
        <dbReference type="EMBL" id="KKK76633.1"/>
    </source>
</evidence>
<name>A0A0F8Y5R3_9ZZZZ</name>
<evidence type="ECO:0000256" key="1">
    <source>
        <dbReference type="SAM" id="Coils"/>
    </source>
</evidence>
<keyword evidence="1" id="KW-0175">Coiled coil</keyword>
<accession>A0A0F8Y5R3</accession>
<dbReference type="AlphaFoldDB" id="A0A0F8Y5R3"/>
<sequence>DYTFKDFRNDLGISRINKDTGKITFGGKRIKGTIGNTDVNLRPHEAMGIFEMMQNVRTFRGLMSTDSLVFGLGKKPKTIEFGARQSKESRLEQLNNIVAQLSEKQKKAVLEGFKINNKVYAPLVNEESRNIFGFDIATEQRHVSLERHFPKKGGGTAARAPETGNRYQPITAPTSKIPIRVRGYWFKQWDGMQQDSFFNAFLKSYDDYIDQTIHIPPLK</sequence>
<dbReference type="EMBL" id="LAZR01055322">
    <property type="protein sequence ID" value="KKK76633.1"/>
    <property type="molecule type" value="Genomic_DNA"/>
</dbReference>
<protein>
    <submittedName>
        <fullName evidence="3">Uncharacterized protein</fullName>
    </submittedName>
</protein>
<organism evidence="3">
    <name type="scientific">marine sediment metagenome</name>
    <dbReference type="NCBI Taxonomy" id="412755"/>
    <lineage>
        <taxon>unclassified sequences</taxon>
        <taxon>metagenomes</taxon>
        <taxon>ecological metagenomes</taxon>
    </lineage>
</organism>
<feature type="coiled-coil region" evidence="1">
    <location>
        <begin position="84"/>
        <end position="111"/>
    </location>
</feature>